<protein>
    <submittedName>
        <fullName evidence="2">Uncharacterized protein</fullName>
    </submittedName>
</protein>
<dbReference type="HOGENOM" id="CLU_040349_0_0_1"/>
<dbReference type="GO" id="GO:0045121">
    <property type="term" value="C:membrane raft"/>
    <property type="evidence" value="ECO:0007669"/>
    <property type="project" value="TreeGrafter"/>
</dbReference>
<dbReference type="eggNOG" id="ENOG502TCWX">
    <property type="taxonomic scope" value="Eukaryota"/>
</dbReference>
<dbReference type="Proteomes" id="UP000008068">
    <property type="component" value="Unassembled WGS sequence"/>
</dbReference>
<reference evidence="3" key="1">
    <citation type="submission" date="2011-07" db="EMBL/GenBank/DDBJ databases">
        <authorList>
            <consortium name="Caenorhabditis brenneri Sequencing and Analysis Consortium"/>
            <person name="Wilson R.K."/>
        </authorList>
    </citation>
    <scope>NUCLEOTIDE SEQUENCE [LARGE SCALE GENOMIC DNA]</scope>
    <source>
        <strain evidence="3">PB2801</strain>
    </source>
</reference>
<sequence length="516" mass="53783">MKFFATSLILFSTLVSIRADPQILNLREYLNGTIATVNNVEDGASLYVASNDSPDSLNNIQITTGGNTYRLSDLAAVNPDGKPNKVVINGGLTITTTNPNTVTYALSGCIYITTAAQTNDPAFQVFVITGSHHVDLTGFSTTVVLNTQLKVQTDDADQPQKSTYVQNLVVPDTHISVAFQWGIPAANWKQITNNQFFMNPFSFKTVDNSGNVVNQAYLFDHVEPLQVSLDYWYITSNGSITMDMQNNFVSDHVSTATAVTTTGILVNNNYLFEQHTVNLLSDPTRSRTVGTLLSAYPSSNAVVNFVFNGTDGSFVQTVDNKLNATGEIQTTQLSTSTFTITSTDITAGIFYCQYFALNGALLATTASTAAPSTGNTQNTQTTVNVQGTTGSTVVAGSTLSTVPTVPGTTGSTVVAGSTLSTGSTVNVPGTTGSTVVVGSTGSSAATVTAVPSVSSTMKTTAATTVSAGTGSTNQGTTVSPGTGSTSLISTTTIATTTSSVRSLSVLSSVIISILML</sequence>
<dbReference type="PANTHER" id="PTHR21733:SF1">
    <property type="entry name" value="DOWNSTREAM OF DAF-16 (REGULATED BY DAF-16)"/>
    <property type="match status" value="1"/>
</dbReference>
<feature type="signal peptide" evidence="1">
    <location>
        <begin position="1"/>
        <end position="19"/>
    </location>
</feature>
<dbReference type="Pfam" id="PF03409">
    <property type="entry name" value="Glycoprotein"/>
    <property type="match status" value="1"/>
</dbReference>
<dbReference type="EMBL" id="GL379844">
    <property type="protein sequence ID" value="EGT53798.1"/>
    <property type="molecule type" value="Genomic_DNA"/>
</dbReference>
<dbReference type="GO" id="GO:0045087">
    <property type="term" value="P:innate immune response"/>
    <property type="evidence" value="ECO:0007669"/>
    <property type="project" value="TreeGrafter"/>
</dbReference>
<dbReference type="STRING" id="135651.G0N6I8"/>
<proteinExistence type="predicted"/>
<dbReference type="PANTHER" id="PTHR21733">
    <property type="entry name" value="CUB_2 DOMAIN-CONTAINING PROTEIN-RELATED-RELATED"/>
    <property type="match status" value="1"/>
</dbReference>
<dbReference type="InterPro" id="IPR005071">
    <property type="entry name" value="Glycoprotein"/>
</dbReference>
<dbReference type="FunCoup" id="G0N6I8">
    <property type="interactions" value="1924"/>
</dbReference>
<evidence type="ECO:0000313" key="2">
    <source>
        <dbReference type="EMBL" id="EGT53798.1"/>
    </source>
</evidence>
<name>G0N6I8_CAEBE</name>
<keyword evidence="1" id="KW-0732">Signal</keyword>
<evidence type="ECO:0000256" key="1">
    <source>
        <dbReference type="SAM" id="SignalP"/>
    </source>
</evidence>
<organism evidence="3">
    <name type="scientific">Caenorhabditis brenneri</name>
    <name type="common">Nematode worm</name>
    <dbReference type="NCBI Taxonomy" id="135651"/>
    <lineage>
        <taxon>Eukaryota</taxon>
        <taxon>Metazoa</taxon>
        <taxon>Ecdysozoa</taxon>
        <taxon>Nematoda</taxon>
        <taxon>Chromadorea</taxon>
        <taxon>Rhabditida</taxon>
        <taxon>Rhabditina</taxon>
        <taxon>Rhabditomorpha</taxon>
        <taxon>Rhabditoidea</taxon>
        <taxon>Rhabditidae</taxon>
        <taxon>Peloderinae</taxon>
        <taxon>Caenorhabditis</taxon>
    </lineage>
</organism>
<keyword evidence="3" id="KW-1185">Reference proteome</keyword>
<dbReference type="OrthoDB" id="5807757at2759"/>
<dbReference type="OMA" id="GIFYCQY"/>
<evidence type="ECO:0000313" key="3">
    <source>
        <dbReference type="Proteomes" id="UP000008068"/>
    </source>
</evidence>
<dbReference type="AlphaFoldDB" id="G0N6I8"/>
<dbReference type="InParanoid" id="G0N6I8"/>
<gene>
    <name evidence="2" type="ORF">CAEBREN_01203</name>
</gene>
<accession>G0N6I8</accession>
<feature type="chain" id="PRO_5003405250" evidence="1">
    <location>
        <begin position="20"/>
        <end position="516"/>
    </location>
</feature>